<dbReference type="InterPro" id="IPR057400">
    <property type="entry name" value="ADGRF3/5_N"/>
</dbReference>
<keyword evidence="4" id="KW-1185">Reference proteome</keyword>
<accession>A0ABV0Z630</accession>
<proteinExistence type="predicted"/>
<evidence type="ECO:0000313" key="3">
    <source>
        <dbReference type="EMBL" id="MEQ2301066.1"/>
    </source>
</evidence>
<dbReference type="Pfam" id="PF25387">
    <property type="entry name" value="ADGRF3_N"/>
    <property type="match status" value="1"/>
</dbReference>
<comment type="caution">
    <text evidence="3">The sequence shown here is derived from an EMBL/GenBank/DDBJ whole genome shotgun (WGS) entry which is preliminary data.</text>
</comment>
<protein>
    <recommendedName>
        <fullName evidence="2">ADGRF3/5-like N-terminal domain-containing protein</fullName>
    </recommendedName>
</protein>
<dbReference type="Proteomes" id="UP001469553">
    <property type="component" value="Unassembled WGS sequence"/>
</dbReference>
<organism evidence="3 4">
    <name type="scientific">Ameca splendens</name>
    <dbReference type="NCBI Taxonomy" id="208324"/>
    <lineage>
        <taxon>Eukaryota</taxon>
        <taxon>Metazoa</taxon>
        <taxon>Chordata</taxon>
        <taxon>Craniata</taxon>
        <taxon>Vertebrata</taxon>
        <taxon>Euteleostomi</taxon>
        <taxon>Actinopterygii</taxon>
        <taxon>Neopterygii</taxon>
        <taxon>Teleostei</taxon>
        <taxon>Neoteleostei</taxon>
        <taxon>Acanthomorphata</taxon>
        <taxon>Ovalentaria</taxon>
        <taxon>Atherinomorphae</taxon>
        <taxon>Cyprinodontiformes</taxon>
        <taxon>Goodeidae</taxon>
        <taxon>Ameca</taxon>
    </lineage>
</organism>
<sequence length="129" mass="13787">CSPSNSNYQCRCEDQYRWSCDQCLTYGSCDNITDDTCGCISAIPADGRYCQSLHQYNFTACPPTSTTVVPTNSTTDATIMTTPIATPVTNSTPEATTFTVTNLTTPVTNSTPAAPTTMNITTATTEQVT</sequence>
<evidence type="ECO:0000256" key="1">
    <source>
        <dbReference type="SAM" id="MobiDB-lite"/>
    </source>
</evidence>
<feature type="region of interest" description="Disordered" evidence="1">
    <location>
        <begin position="106"/>
        <end position="129"/>
    </location>
</feature>
<evidence type="ECO:0000259" key="2">
    <source>
        <dbReference type="Pfam" id="PF25387"/>
    </source>
</evidence>
<feature type="non-terminal residue" evidence="3">
    <location>
        <position position="129"/>
    </location>
</feature>
<name>A0ABV0Z630_9TELE</name>
<evidence type="ECO:0000313" key="4">
    <source>
        <dbReference type="Proteomes" id="UP001469553"/>
    </source>
</evidence>
<dbReference type="EMBL" id="JAHRIP010051163">
    <property type="protein sequence ID" value="MEQ2301066.1"/>
    <property type="molecule type" value="Genomic_DNA"/>
</dbReference>
<feature type="domain" description="ADGRF3/5-like N-terminal" evidence="2">
    <location>
        <begin position="1"/>
        <end position="54"/>
    </location>
</feature>
<reference evidence="3 4" key="1">
    <citation type="submission" date="2021-06" db="EMBL/GenBank/DDBJ databases">
        <authorList>
            <person name="Palmer J.M."/>
        </authorList>
    </citation>
    <scope>NUCLEOTIDE SEQUENCE [LARGE SCALE GENOMIC DNA]</scope>
    <source>
        <strain evidence="3 4">AS_MEX2019</strain>
        <tissue evidence="3">Muscle</tissue>
    </source>
</reference>
<gene>
    <name evidence="3" type="ORF">AMECASPLE_032216</name>
</gene>
<feature type="non-terminal residue" evidence="3">
    <location>
        <position position="1"/>
    </location>
</feature>